<dbReference type="EMBL" id="BSEV01000001">
    <property type="protein sequence ID" value="GLK07224.1"/>
    <property type="molecule type" value="Genomic_DNA"/>
</dbReference>
<dbReference type="AlphaFoldDB" id="A0A9W6MAE6"/>
<accession>A0A9W6MAE6</accession>
<protein>
    <submittedName>
        <fullName evidence="1">Uncharacterized protein</fullName>
    </submittedName>
</protein>
<organism evidence="1 2">
    <name type="scientific">Streptosporangium carneum</name>
    <dbReference type="NCBI Taxonomy" id="47481"/>
    <lineage>
        <taxon>Bacteria</taxon>
        <taxon>Bacillati</taxon>
        <taxon>Actinomycetota</taxon>
        <taxon>Actinomycetes</taxon>
        <taxon>Streptosporangiales</taxon>
        <taxon>Streptosporangiaceae</taxon>
        <taxon>Streptosporangium</taxon>
    </lineage>
</organism>
<reference evidence="1" key="2">
    <citation type="submission" date="2023-01" db="EMBL/GenBank/DDBJ databases">
        <authorList>
            <person name="Sun Q."/>
            <person name="Evtushenko L."/>
        </authorList>
    </citation>
    <scope>NUCLEOTIDE SEQUENCE</scope>
    <source>
        <strain evidence="1">VKM Ac-2007</strain>
    </source>
</reference>
<dbReference type="Proteomes" id="UP001143474">
    <property type="component" value="Unassembled WGS sequence"/>
</dbReference>
<gene>
    <name evidence="1" type="ORF">GCM10017600_06290</name>
</gene>
<name>A0A9W6MAE6_9ACTN</name>
<comment type="caution">
    <text evidence="1">The sequence shown here is derived from an EMBL/GenBank/DDBJ whole genome shotgun (WGS) entry which is preliminary data.</text>
</comment>
<evidence type="ECO:0000313" key="1">
    <source>
        <dbReference type="EMBL" id="GLK07224.1"/>
    </source>
</evidence>
<reference evidence="1" key="1">
    <citation type="journal article" date="2014" name="Int. J. Syst. Evol. Microbiol.">
        <title>Complete genome sequence of Corynebacterium casei LMG S-19264T (=DSM 44701T), isolated from a smear-ripened cheese.</title>
        <authorList>
            <consortium name="US DOE Joint Genome Institute (JGI-PGF)"/>
            <person name="Walter F."/>
            <person name="Albersmeier A."/>
            <person name="Kalinowski J."/>
            <person name="Ruckert C."/>
        </authorList>
    </citation>
    <scope>NUCLEOTIDE SEQUENCE</scope>
    <source>
        <strain evidence="1">VKM Ac-2007</strain>
    </source>
</reference>
<proteinExistence type="predicted"/>
<evidence type="ECO:0000313" key="2">
    <source>
        <dbReference type="Proteomes" id="UP001143474"/>
    </source>
</evidence>
<dbReference type="RefSeq" id="WP_271215781.1">
    <property type="nucleotide sequence ID" value="NZ_BAAAVD010000006.1"/>
</dbReference>
<keyword evidence="2" id="KW-1185">Reference proteome</keyword>
<sequence>MDAQKYPNTQHCFRKRVVGGGPRGHVLHARFTGLYNTRWRADVGTRHKSEARERVKRFVQDPRFARGSCADFGLVVTKENWVIFDFDHKSPEMKAHNVSEVCKTESMEIAEIKVSKCGVRCANCHRLWTYRERH</sequence>